<accession>A0A0P1GZ06</accession>
<feature type="domain" description="Aminoglycoside phosphotransferase" evidence="1">
    <location>
        <begin position="4"/>
        <end position="184"/>
    </location>
</feature>
<evidence type="ECO:0000259" key="1">
    <source>
        <dbReference type="Pfam" id="PF01636"/>
    </source>
</evidence>
<gene>
    <name evidence="2" type="ORF">TRM7557_02595</name>
</gene>
<dbReference type="InterPro" id="IPR011009">
    <property type="entry name" value="Kinase-like_dom_sf"/>
</dbReference>
<keyword evidence="3" id="KW-1185">Reference proteome</keyword>
<organism evidence="2 3">
    <name type="scientific">Tritonibacter multivorans</name>
    <dbReference type="NCBI Taxonomy" id="928856"/>
    <lineage>
        <taxon>Bacteria</taxon>
        <taxon>Pseudomonadati</taxon>
        <taxon>Pseudomonadota</taxon>
        <taxon>Alphaproteobacteria</taxon>
        <taxon>Rhodobacterales</taxon>
        <taxon>Paracoccaceae</taxon>
        <taxon>Tritonibacter</taxon>
    </lineage>
</organism>
<evidence type="ECO:0000313" key="2">
    <source>
        <dbReference type="EMBL" id="CUH79827.1"/>
    </source>
</evidence>
<dbReference type="EMBL" id="CYSD01000037">
    <property type="protein sequence ID" value="CUH79827.1"/>
    <property type="molecule type" value="Genomic_DNA"/>
</dbReference>
<keyword evidence="2" id="KW-0418">Kinase</keyword>
<dbReference type="GO" id="GO:0016301">
    <property type="term" value="F:kinase activity"/>
    <property type="evidence" value="ECO:0007669"/>
    <property type="project" value="UniProtKB-KW"/>
</dbReference>
<dbReference type="Proteomes" id="UP000052022">
    <property type="component" value="Unassembled WGS sequence"/>
</dbReference>
<sequence length="222" mass="24062">MFANSAASEQSVLETLSGTGLVPDLCAAGQFEGQNWLLYRHIEGTPWRENTAQVAALLGKLHQLNPPSGLPLGANGSADLAAQTLDILRACDPVEDTLLHAPEGVVTPTDHMCLIHGDPVPGNIVVRQGGLVLIDWQCPKVGDPAEDLALFLSPAMQTIYGRDPLSDNEVQTFLTAYPDPEVVARLMDLRPWFHWRMASYCLWRGDRAAANLELAALGLCRS</sequence>
<proteinExistence type="predicted"/>
<name>A0A0P1GZ06_9RHOB</name>
<dbReference type="AlphaFoldDB" id="A0A0P1GZ06"/>
<dbReference type="STRING" id="928856.SAMN04488049_101123"/>
<keyword evidence="2" id="KW-0808">Transferase</keyword>
<evidence type="ECO:0000313" key="3">
    <source>
        <dbReference type="Proteomes" id="UP000052022"/>
    </source>
</evidence>
<dbReference type="InterPro" id="IPR002575">
    <property type="entry name" value="Aminoglycoside_PTrfase"/>
</dbReference>
<dbReference type="Gene3D" id="3.90.1200.10">
    <property type="match status" value="1"/>
</dbReference>
<dbReference type="Pfam" id="PF01636">
    <property type="entry name" value="APH"/>
    <property type="match status" value="1"/>
</dbReference>
<protein>
    <submittedName>
        <fullName evidence="2">Thiamine kinase</fullName>
    </submittedName>
</protein>
<reference evidence="2 3" key="1">
    <citation type="submission" date="2015-09" db="EMBL/GenBank/DDBJ databases">
        <authorList>
            <consortium name="Swine Surveillance"/>
        </authorList>
    </citation>
    <scope>NUCLEOTIDE SEQUENCE [LARGE SCALE GENOMIC DNA]</scope>
    <source>
        <strain evidence="2 3">CECT 7557</strain>
    </source>
</reference>
<dbReference type="SUPFAM" id="SSF56112">
    <property type="entry name" value="Protein kinase-like (PK-like)"/>
    <property type="match status" value="1"/>
</dbReference>